<feature type="compositionally biased region" description="Basic and acidic residues" evidence="1">
    <location>
        <begin position="76"/>
        <end position="88"/>
    </location>
</feature>
<feature type="region of interest" description="Disordered" evidence="1">
    <location>
        <begin position="50"/>
        <end position="93"/>
    </location>
</feature>
<reference evidence="3" key="1">
    <citation type="submission" date="2022-11" db="UniProtKB">
        <authorList>
            <consortium name="WormBaseParasite"/>
        </authorList>
    </citation>
    <scope>IDENTIFICATION</scope>
</reference>
<dbReference type="Proteomes" id="UP000887578">
    <property type="component" value="Unplaced"/>
</dbReference>
<protein>
    <submittedName>
        <fullName evidence="3">Uncharacterized protein</fullName>
    </submittedName>
</protein>
<evidence type="ECO:0000313" key="3">
    <source>
        <dbReference type="WBParaSite" id="PDA_v2.g13073.t1"/>
    </source>
</evidence>
<evidence type="ECO:0000256" key="1">
    <source>
        <dbReference type="SAM" id="MobiDB-lite"/>
    </source>
</evidence>
<evidence type="ECO:0000313" key="2">
    <source>
        <dbReference type="Proteomes" id="UP000887578"/>
    </source>
</evidence>
<proteinExistence type="predicted"/>
<name>A0A914P591_9BILA</name>
<feature type="compositionally biased region" description="Basic residues" evidence="1">
    <location>
        <begin position="50"/>
        <end position="64"/>
    </location>
</feature>
<keyword evidence="2" id="KW-1185">Reference proteome</keyword>
<organism evidence="2 3">
    <name type="scientific">Panagrolaimus davidi</name>
    <dbReference type="NCBI Taxonomy" id="227884"/>
    <lineage>
        <taxon>Eukaryota</taxon>
        <taxon>Metazoa</taxon>
        <taxon>Ecdysozoa</taxon>
        <taxon>Nematoda</taxon>
        <taxon>Chromadorea</taxon>
        <taxon>Rhabditida</taxon>
        <taxon>Tylenchina</taxon>
        <taxon>Panagrolaimomorpha</taxon>
        <taxon>Panagrolaimoidea</taxon>
        <taxon>Panagrolaimidae</taxon>
        <taxon>Panagrolaimus</taxon>
    </lineage>
</organism>
<dbReference type="WBParaSite" id="PDA_v2.g13073.t1">
    <property type="protein sequence ID" value="PDA_v2.g13073.t1"/>
    <property type="gene ID" value="PDA_v2.g13073"/>
</dbReference>
<sequence length="181" mass="19870">MNQIEKNSKNYELQHQPGASLDKVIDEISSKLSLLSGHDCEIEVDIRVKFPKNNKAGRGHRKSKAAAATKAVQESHQQKENQQPEKPHQPKKHNLIPDFAFDIESYAKADAGNAAVKTPTKSAKTIERPPSPDIVTFRGMCNVEGDTSSCISGVSPSNSTSTMKTDQLFPAGGIRYQKQQL</sequence>
<dbReference type="AlphaFoldDB" id="A0A914P591"/>
<accession>A0A914P591</accession>